<evidence type="ECO:0000313" key="2">
    <source>
        <dbReference type="WBParaSite" id="HCON_00045470-00001"/>
    </source>
</evidence>
<sequence length="227" mass="25568">MRKHPKLVGDWTGLYRVSEVSDNSAVVTRIFRNSGPIRIEFDSLGIVHKEISDELVETVHCRGRKGRPPKVKIRGAYSDCSRGAVLLSPADKGHLPFQCVDDCFQKTTLKDIEGIQFPGACGNQPFGDPWTAWKTACIDFYTKGAQHDEEVEFFRNRAVSLDAEALGKVPVVAYSVCTEWTEFICTTRGIAKHEPIEQNCIVGFYRVELEDLKKELQKDEREARSSS</sequence>
<organism evidence="1 2">
    <name type="scientific">Haemonchus contortus</name>
    <name type="common">Barber pole worm</name>
    <dbReference type="NCBI Taxonomy" id="6289"/>
    <lineage>
        <taxon>Eukaryota</taxon>
        <taxon>Metazoa</taxon>
        <taxon>Ecdysozoa</taxon>
        <taxon>Nematoda</taxon>
        <taxon>Chromadorea</taxon>
        <taxon>Rhabditida</taxon>
        <taxon>Rhabditina</taxon>
        <taxon>Rhabditomorpha</taxon>
        <taxon>Strongyloidea</taxon>
        <taxon>Trichostrongylidae</taxon>
        <taxon>Haemonchus</taxon>
    </lineage>
</organism>
<accession>A0A7I5E7C6</accession>
<dbReference type="Proteomes" id="UP000025227">
    <property type="component" value="Unplaced"/>
</dbReference>
<reference evidence="2" key="1">
    <citation type="submission" date="2020-12" db="UniProtKB">
        <authorList>
            <consortium name="WormBaseParasite"/>
        </authorList>
    </citation>
    <scope>IDENTIFICATION</scope>
    <source>
        <strain evidence="2">MHco3</strain>
    </source>
</reference>
<proteinExistence type="predicted"/>
<dbReference type="WBParaSite" id="HCON_00045470-00001">
    <property type="protein sequence ID" value="HCON_00045470-00001"/>
    <property type="gene ID" value="HCON_00045470"/>
</dbReference>
<protein>
    <submittedName>
        <fullName evidence="2">DUF3598 domain-containing protein</fullName>
    </submittedName>
</protein>
<keyword evidence="1" id="KW-1185">Reference proteome</keyword>
<name>A0A7I5E7C6_HAECO</name>
<evidence type="ECO:0000313" key="1">
    <source>
        <dbReference type="Proteomes" id="UP000025227"/>
    </source>
</evidence>
<dbReference type="AlphaFoldDB" id="A0A7I5E7C6"/>